<sequence length="159" mass="17176">MSTRVFSLAPLAPALLLAVAPLLVSAQAPDWAGGEVAQLTIHERLIIRIPHVAPRRGPATLRATPTAPLWQEKKGPRCVEMKSLTGAAVGGNGEVDLIVEGTRRVRANLEEGCPATNFFSGFYLKPTKDGKICARRDVIRSRSGARCGIERFRKLVPAQ</sequence>
<keyword evidence="3" id="KW-1185">Reference proteome</keyword>
<proteinExistence type="predicted"/>
<name>A0ABX2JEZ4_9SPHN</name>
<comment type="caution">
    <text evidence="2">The sequence shown here is derived from an EMBL/GenBank/DDBJ whole genome shotgun (WGS) entry which is preliminary data.</text>
</comment>
<protein>
    <recommendedName>
        <fullName evidence="4">DUF3617 family protein</fullName>
    </recommendedName>
</protein>
<gene>
    <name evidence="2" type="ORF">HRV97_05910</name>
</gene>
<feature type="chain" id="PRO_5046207481" description="DUF3617 family protein" evidence="1">
    <location>
        <begin position="27"/>
        <end position="159"/>
    </location>
</feature>
<evidence type="ECO:0000313" key="3">
    <source>
        <dbReference type="Proteomes" id="UP000621447"/>
    </source>
</evidence>
<dbReference type="EMBL" id="JABULH010000002">
    <property type="protein sequence ID" value="NTS64688.1"/>
    <property type="molecule type" value="Genomic_DNA"/>
</dbReference>
<reference evidence="2 3" key="1">
    <citation type="submission" date="2020-06" db="EMBL/GenBank/DDBJ databases">
        <title>Sphingomonas hominis sp. nov., a member of the Sphingomonas, isolated from the hair of a 22-year-old girl.</title>
        <authorList>
            <person name="Zhang D.-F."/>
            <person name="Cui X.-W."/>
        </authorList>
    </citation>
    <scope>NUCLEOTIDE SEQUENCE [LARGE SCALE GENOMIC DNA]</scope>
    <source>
        <strain evidence="2 3">HHU CXW</strain>
    </source>
</reference>
<accession>A0ABX2JEZ4</accession>
<evidence type="ECO:0000256" key="1">
    <source>
        <dbReference type="SAM" id="SignalP"/>
    </source>
</evidence>
<feature type="signal peptide" evidence="1">
    <location>
        <begin position="1"/>
        <end position="26"/>
    </location>
</feature>
<evidence type="ECO:0000313" key="2">
    <source>
        <dbReference type="EMBL" id="NTS64688.1"/>
    </source>
</evidence>
<keyword evidence="1" id="KW-0732">Signal</keyword>
<organism evidence="2 3">
    <name type="scientific">Sphingomonas hominis</name>
    <dbReference type="NCBI Taxonomy" id="2741495"/>
    <lineage>
        <taxon>Bacteria</taxon>
        <taxon>Pseudomonadati</taxon>
        <taxon>Pseudomonadota</taxon>
        <taxon>Alphaproteobacteria</taxon>
        <taxon>Sphingomonadales</taxon>
        <taxon>Sphingomonadaceae</taxon>
        <taxon>Sphingomonas</taxon>
    </lineage>
</organism>
<evidence type="ECO:0008006" key="4">
    <source>
        <dbReference type="Google" id="ProtNLM"/>
    </source>
</evidence>
<dbReference type="Proteomes" id="UP000621447">
    <property type="component" value="Unassembled WGS sequence"/>
</dbReference>
<dbReference type="RefSeq" id="WP_174192983.1">
    <property type="nucleotide sequence ID" value="NZ_JABULH010000002.1"/>
</dbReference>